<dbReference type="Proteomes" id="UP001054945">
    <property type="component" value="Unassembled WGS sequence"/>
</dbReference>
<protein>
    <recommendedName>
        <fullName evidence="3">Secreted protein</fullName>
    </recommendedName>
</protein>
<evidence type="ECO:0008006" key="3">
    <source>
        <dbReference type="Google" id="ProtNLM"/>
    </source>
</evidence>
<organism evidence="1 2">
    <name type="scientific">Caerostris extrusa</name>
    <name type="common">Bark spider</name>
    <name type="synonym">Caerostris bankana</name>
    <dbReference type="NCBI Taxonomy" id="172846"/>
    <lineage>
        <taxon>Eukaryota</taxon>
        <taxon>Metazoa</taxon>
        <taxon>Ecdysozoa</taxon>
        <taxon>Arthropoda</taxon>
        <taxon>Chelicerata</taxon>
        <taxon>Arachnida</taxon>
        <taxon>Araneae</taxon>
        <taxon>Araneomorphae</taxon>
        <taxon>Entelegynae</taxon>
        <taxon>Araneoidea</taxon>
        <taxon>Araneidae</taxon>
        <taxon>Caerostris</taxon>
    </lineage>
</organism>
<evidence type="ECO:0000313" key="1">
    <source>
        <dbReference type="EMBL" id="GIY57268.1"/>
    </source>
</evidence>
<reference evidence="1 2" key="1">
    <citation type="submission" date="2021-06" db="EMBL/GenBank/DDBJ databases">
        <title>Caerostris extrusa draft genome.</title>
        <authorList>
            <person name="Kono N."/>
            <person name="Arakawa K."/>
        </authorList>
    </citation>
    <scope>NUCLEOTIDE SEQUENCE [LARGE SCALE GENOMIC DNA]</scope>
</reference>
<comment type="caution">
    <text evidence="1">The sequence shown here is derived from an EMBL/GenBank/DDBJ whole genome shotgun (WGS) entry which is preliminary data.</text>
</comment>
<name>A0AAV4UHN4_CAEEX</name>
<sequence>MFSRSFALFIILTSSPRRRLEEWKRHTHPDEFEESYARPEPPKIVQIDQQYSASILRDHGRKINSGMFIIVKSANHFRRSRRAKWKSRTYKVKREHSLYIHLASHLEALWHAFSKRITVRLPLVPPQTSFRRSPRDRKPRDFPNTDCGVLYTHPAVVRTFSERTLYF</sequence>
<dbReference type="AlphaFoldDB" id="A0AAV4UHN4"/>
<evidence type="ECO:0000313" key="2">
    <source>
        <dbReference type="Proteomes" id="UP001054945"/>
    </source>
</evidence>
<keyword evidence="2" id="KW-1185">Reference proteome</keyword>
<accession>A0AAV4UHN4</accession>
<gene>
    <name evidence="1" type="ORF">CEXT_219361</name>
</gene>
<dbReference type="EMBL" id="BPLR01012874">
    <property type="protein sequence ID" value="GIY57268.1"/>
    <property type="molecule type" value="Genomic_DNA"/>
</dbReference>
<proteinExistence type="predicted"/>